<sequence length="352" mass="39030">MVYYVIELARDKLDRTWSISKAQWNSSPRDLSADVNNQSTDPSENVCSKCDADDVIPRRQVVIGGVFSPVSDAYSKAGLAPASVRVELVRTACATASDWLRVNPWESQQTNWTRTRAVMDQLQSVLDAVYDQRAKSNQTSETTNRGEFEGSDFTCDKDKPGMLTESWLSECLTSIGFPCHGSSQINPPVSGLRILPTASTTSCNSLDSHASLEPDVSLTLYPRPKVKLVCGADLLESFAIPNLWAEEDIEAIVRDYGLVCISRPQSDAAKFVCESELLSKYESNIVLITDWCQNALSATMVRQSLALGRTVRYLVPDSVLEKIYELGLYKAKRPPSWSIRRSLQSAEPYPPT</sequence>
<comment type="caution">
    <text evidence="2">The sequence shown here is derived from an EMBL/GenBank/DDBJ whole genome shotgun (WGS) entry which is preliminary data.</text>
</comment>
<accession>A0A8E0VIW3</accession>
<protein>
    <submittedName>
        <fullName evidence="2">Nicotinamide mononucleotide adenylyltransferase</fullName>
    </submittedName>
</protein>
<dbReference type="OrthoDB" id="422187at2759"/>
<feature type="region of interest" description="Disordered" evidence="1">
    <location>
        <begin position="27"/>
        <end position="46"/>
    </location>
</feature>
<keyword evidence="3" id="KW-1185">Reference proteome</keyword>
<dbReference type="InterPro" id="IPR051182">
    <property type="entry name" value="Euk_NMN_adenylyltrnsfrase"/>
</dbReference>
<dbReference type="PANTHER" id="PTHR12039:SF0">
    <property type="entry name" value="NICOTINAMIDE-NUCLEOTIDE ADENYLYLTRANSFERASE"/>
    <property type="match status" value="1"/>
</dbReference>
<gene>
    <name evidence="2" type="ORF">FBUS_03154</name>
</gene>
<evidence type="ECO:0000313" key="3">
    <source>
        <dbReference type="Proteomes" id="UP000728185"/>
    </source>
</evidence>
<dbReference type="GO" id="GO:0000309">
    <property type="term" value="F:nicotinamide-nucleotide adenylyltransferase activity"/>
    <property type="evidence" value="ECO:0007669"/>
    <property type="project" value="TreeGrafter"/>
</dbReference>
<name>A0A8E0VIW3_9TREM</name>
<dbReference type="InterPro" id="IPR014729">
    <property type="entry name" value="Rossmann-like_a/b/a_fold"/>
</dbReference>
<dbReference type="GO" id="GO:0004515">
    <property type="term" value="F:nicotinate-nucleotide adenylyltransferase activity"/>
    <property type="evidence" value="ECO:0007669"/>
    <property type="project" value="TreeGrafter"/>
</dbReference>
<dbReference type="EMBL" id="LUCM01006803">
    <property type="protein sequence ID" value="KAA0190746.1"/>
    <property type="molecule type" value="Genomic_DNA"/>
</dbReference>
<dbReference type="Proteomes" id="UP000728185">
    <property type="component" value="Unassembled WGS sequence"/>
</dbReference>
<dbReference type="PANTHER" id="PTHR12039">
    <property type="entry name" value="NICOTINAMIDE MONONUCLEOTIDE ADENYLYLTRANSFERASE"/>
    <property type="match status" value="1"/>
</dbReference>
<evidence type="ECO:0000256" key="1">
    <source>
        <dbReference type="SAM" id="MobiDB-lite"/>
    </source>
</evidence>
<evidence type="ECO:0000313" key="2">
    <source>
        <dbReference type="EMBL" id="KAA0190746.1"/>
    </source>
</evidence>
<keyword evidence="2" id="KW-0548">Nucleotidyltransferase</keyword>
<dbReference type="SUPFAM" id="SSF52374">
    <property type="entry name" value="Nucleotidylyl transferase"/>
    <property type="match status" value="1"/>
</dbReference>
<proteinExistence type="predicted"/>
<reference evidence="2" key="1">
    <citation type="submission" date="2019-05" db="EMBL/GenBank/DDBJ databases">
        <title>Annotation for the trematode Fasciolopsis buski.</title>
        <authorList>
            <person name="Choi Y.-J."/>
        </authorList>
    </citation>
    <scope>NUCLEOTIDE SEQUENCE</scope>
    <source>
        <strain evidence="2">HT</strain>
        <tissue evidence="2">Whole worm</tissue>
    </source>
</reference>
<dbReference type="Gene3D" id="3.40.50.620">
    <property type="entry name" value="HUPs"/>
    <property type="match status" value="1"/>
</dbReference>
<organism evidence="2 3">
    <name type="scientific">Fasciolopsis buskii</name>
    <dbReference type="NCBI Taxonomy" id="27845"/>
    <lineage>
        <taxon>Eukaryota</taxon>
        <taxon>Metazoa</taxon>
        <taxon>Spiralia</taxon>
        <taxon>Lophotrochozoa</taxon>
        <taxon>Platyhelminthes</taxon>
        <taxon>Trematoda</taxon>
        <taxon>Digenea</taxon>
        <taxon>Plagiorchiida</taxon>
        <taxon>Echinostomata</taxon>
        <taxon>Echinostomatoidea</taxon>
        <taxon>Fasciolidae</taxon>
        <taxon>Fasciolopsis</taxon>
    </lineage>
</organism>
<dbReference type="GO" id="GO:0009435">
    <property type="term" value="P:NAD+ biosynthetic process"/>
    <property type="evidence" value="ECO:0007669"/>
    <property type="project" value="TreeGrafter"/>
</dbReference>
<dbReference type="AlphaFoldDB" id="A0A8E0VIW3"/>
<keyword evidence="2" id="KW-0808">Transferase</keyword>